<dbReference type="AlphaFoldDB" id="A0A4Y2RNJ4"/>
<gene>
    <name evidence="1" type="ORF">AVEN_120238_1</name>
</gene>
<proteinExistence type="predicted"/>
<evidence type="ECO:0000313" key="1">
    <source>
        <dbReference type="EMBL" id="GBN76829.1"/>
    </source>
</evidence>
<sequence>MFQQEEPGNLNERNPTKCFENEEWYFQQDGTKEIAMTRKREMFENEEWYSQQDGTQEIPTCNREMFEIKEMYLPSRMKVPGKLKTRNREMFERRMVSPAGWNGTQ</sequence>
<name>A0A4Y2RNJ4_ARAVE</name>
<keyword evidence="2" id="KW-1185">Reference proteome</keyword>
<dbReference type="EMBL" id="BGPR01017656">
    <property type="protein sequence ID" value="GBN76829.1"/>
    <property type="molecule type" value="Genomic_DNA"/>
</dbReference>
<comment type="caution">
    <text evidence="1">The sequence shown here is derived from an EMBL/GenBank/DDBJ whole genome shotgun (WGS) entry which is preliminary data.</text>
</comment>
<protein>
    <submittedName>
        <fullName evidence="1">Uncharacterized protein</fullName>
    </submittedName>
</protein>
<reference evidence="1 2" key="1">
    <citation type="journal article" date="2019" name="Sci. Rep.">
        <title>Orb-weaving spider Araneus ventricosus genome elucidates the spidroin gene catalogue.</title>
        <authorList>
            <person name="Kono N."/>
            <person name="Nakamura H."/>
            <person name="Ohtoshi R."/>
            <person name="Moran D.A.P."/>
            <person name="Shinohara A."/>
            <person name="Yoshida Y."/>
            <person name="Fujiwara M."/>
            <person name="Mori M."/>
            <person name="Tomita M."/>
            <person name="Arakawa K."/>
        </authorList>
    </citation>
    <scope>NUCLEOTIDE SEQUENCE [LARGE SCALE GENOMIC DNA]</scope>
</reference>
<dbReference type="Proteomes" id="UP000499080">
    <property type="component" value="Unassembled WGS sequence"/>
</dbReference>
<accession>A0A4Y2RNJ4</accession>
<evidence type="ECO:0000313" key="2">
    <source>
        <dbReference type="Proteomes" id="UP000499080"/>
    </source>
</evidence>
<organism evidence="1 2">
    <name type="scientific">Araneus ventricosus</name>
    <name type="common">Orbweaver spider</name>
    <name type="synonym">Epeira ventricosa</name>
    <dbReference type="NCBI Taxonomy" id="182803"/>
    <lineage>
        <taxon>Eukaryota</taxon>
        <taxon>Metazoa</taxon>
        <taxon>Ecdysozoa</taxon>
        <taxon>Arthropoda</taxon>
        <taxon>Chelicerata</taxon>
        <taxon>Arachnida</taxon>
        <taxon>Araneae</taxon>
        <taxon>Araneomorphae</taxon>
        <taxon>Entelegynae</taxon>
        <taxon>Araneoidea</taxon>
        <taxon>Araneidae</taxon>
        <taxon>Araneus</taxon>
    </lineage>
</organism>